<sequence>MWHLVFALTVAALLVPCCCCLPILRTALSRFSLSLAFVPSLSLVTRFVFVFSSFQRLFVRIRLIIMLLLFETHCLAHNS</sequence>
<keyword evidence="2" id="KW-0732">Signal</keyword>
<dbReference type="AlphaFoldDB" id="A0A2M3ZLZ5"/>
<feature type="signal peptide" evidence="2">
    <location>
        <begin position="1"/>
        <end position="20"/>
    </location>
</feature>
<reference evidence="3" key="1">
    <citation type="submission" date="2018-01" db="EMBL/GenBank/DDBJ databases">
        <title>An insight into the sialome of Amazonian anophelines.</title>
        <authorList>
            <person name="Ribeiro J.M."/>
            <person name="Scarpassa V."/>
            <person name="Calvo E."/>
        </authorList>
    </citation>
    <scope>NUCLEOTIDE SEQUENCE</scope>
    <source>
        <tissue evidence="3">Salivary glands</tissue>
    </source>
</reference>
<feature type="transmembrane region" description="Helical" evidence="1">
    <location>
        <begin position="36"/>
        <end position="59"/>
    </location>
</feature>
<name>A0A2M3ZLZ5_9DIPT</name>
<evidence type="ECO:0000313" key="3">
    <source>
        <dbReference type="EMBL" id="MBW29522.1"/>
    </source>
</evidence>
<keyword evidence="1" id="KW-0812">Transmembrane</keyword>
<organism evidence="3">
    <name type="scientific">Anopheles braziliensis</name>
    <dbReference type="NCBI Taxonomy" id="58242"/>
    <lineage>
        <taxon>Eukaryota</taxon>
        <taxon>Metazoa</taxon>
        <taxon>Ecdysozoa</taxon>
        <taxon>Arthropoda</taxon>
        <taxon>Hexapoda</taxon>
        <taxon>Insecta</taxon>
        <taxon>Pterygota</taxon>
        <taxon>Neoptera</taxon>
        <taxon>Endopterygota</taxon>
        <taxon>Diptera</taxon>
        <taxon>Nematocera</taxon>
        <taxon>Culicoidea</taxon>
        <taxon>Culicidae</taxon>
        <taxon>Anophelinae</taxon>
        <taxon>Anopheles</taxon>
    </lineage>
</organism>
<dbReference type="EMBL" id="GGFM01008771">
    <property type="protein sequence ID" value="MBW29522.1"/>
    <property type="molecule type" value="Transcribed_RNA"/>
</dbReference>
<accession>A0A2M3ZLZ5</accession>
<evidence type="ECO:0008006" key="4">
    <source>
        <dbReference type="Google" id="ProtNLM"/>
    </source>
</evidence>
<keyword evidence="1" id="KW-0472">Membrane</keyword>
<feature type="chain" id="PRO_5014914997" description="Secreted peptide" evidence="2">
    <location>
        <begin position="21"/>
        <end position="79"/>
    </location>
</feature>
<evidence type="ECO:0000256" key="2">
    <source>
        <dbReference type="SAM" id="SignalP"/>
    </source>
</evidence>
<evidence type="ECO:0000256" key="1">
    <source>
        <dbReference type="SAM" id="Phobius"/>
    </source>
</evidence>
<proteinExistence type="predicted"/>
<protein>
    <recommendedName>
        <fullName evidence="4">Secreted peptide</fullName>
    </recommendedName>
</protein>
<keyword evidence="1" id="KW-1133">Transmembrane helix</keyword>